<evidence type="ECO:0000256" key="3">
    <source>
        <dbReference type="ARBA" id="ARBA00022692"/>
    </source>
</evidence>
<dbReference type="Pfam" id="PF04138">
    <property type="entry name" value="GtrA_DPMS_TM"/>
    <property type="match status" value="1"/>
</dbReference>
<keyword evidence="9" id="KW-1185">Reference proteome</keyword>
<dbReference type="Proteomes" id="UP000282930">
    <property type="component" value="Chromosome"/>
</dbReference>
<evidence type="ECO:0000313" key="8">
    <source>
        <dbReference type="EMBL" id="AZT89435.1"/>
    </source>
</evidence>
<protein>
    <submittedName>
        <fullName evidence="8">GtrA family protein</fullName>
    </submittedName>
</protein>
<accession>A0A3T0D2L1</accession>
<gene>
    <name evidence="8" type="ORF">ELD05_01350</name>
</gene>
<evidence type="ECO:0000259" key="7">
    <source>
        <dbReference type="Pfam" id="PF04138"/>
    </source>
</evidence>
<name>A0A3T0D2L1_9FIRM</name>
<dbReference type="GO" id="GO:0005886">
    <property type="term" value="C:plasma membrane"/>
    <property type="evidence" value="ECO:0007669"/>
    <property type="project" value="TreeGrafter"/>
</dbReference>
<proteinExistence type="inferred from homology"/>
<dbReference type="RefSeq" id="WP_039764815.1">
    <property type="nucleotide sequence ID" value="NZ_CP034791.1"/>
</dbReference>
<reference evidence="8 9" key="1">
    <citation type="submission" date="2018-12" db="EMBL/GenBank/DDBJ databases">
        <title>Genome sequence from the cellulolytic species, Caldicellulosiruptor changbaiensis.</title>
        <authorList>
            <person name="Blumer-Schuette S.E."/>
            <person name="Mendoza C."/>
        </authorList>
    </citation>
    <scope>NUCLEOTIDE SEQUENCE [LARGE SCALE GENOMIC DNA]</scope>
    <source>
        <strain evidence="8 9">CBS-Z</strain>
    </source>
</reference>
<dbReference type="AlphaFoldDB" id="A0A3T0D2L1"/>
<dbReference type="InterPro" id="IPR007267">
    <property type="entry name" value="GtrA_DPMS_TM"/>
</dbReference>
<evidence type="ECO:0000256" key="5">
    <source>
        <dbReference type="ARBA" id="ARBA00023136"/>
    </source>
</evidence>
<comment type="subcellular location">
    <subcellularLocation>
        <location evidence="1">Membrane</location>
        <topology evidence="1">Multi-pass membrane protein</topology>
    </subcellularLocation>
</comment>
<feature type="transmembrane region" description="Helical" evidence="6">
    <location>
        <begin position="87"/>
        <end position="105"/>
    </location>
</feature>
<dbReference type="KEGG" id="ccha:ELD05_01350"/>
<evidence type="ECO:0000256" key="4">
    <source>
        <dbReference type="ARBA" id="ARBA00022989"/>
    </source>
</evidence>
<feature type="transmembrane region" description="Helical" evidence="6">
    <location>
        <begin position="111"/>
        <end position="133"/>
    </location>
</feature>
<evidence type="ECO:0000313" key="9">
    <source>
        <dbReference type="Proteomes" id="UP000282930"/>
    </source>
</evidence>
<feature type="transmembrane region" description="Helical" evidence="6">
    <location>
        <begin position="21"/>
        <end position="42"/>
    </location>
</feature>
<comment type="similarity">
    <text evidence="2">Belongs to the GtrA family.</text>
</comment>
<evidence type="ECO:0000256" key="2">
    <source>
        <dbReference type="ARBA" id="ARBA00009399"/>
    </source>
</evidence>
<evidence type="ECO:0000256" key="1">
    <source>
        <dbReference type="ARBA" id="ARBA00004141"/>
    </source>
</evidence>
<dbReference type="InterPro" id="IPR051401">
    <property type="entry name" value="GtrA_CellWall_Glycosyl"/>
</dbReference>
<dbReference type="PANTHER" id="PTHR38459">
    <property type="entry name" value="PROPHAGE BACTOPRENOL-LINKED GLUCOSE TRANSLOCASE HOMOLOG"/>
    <property type="match status" value="1"/>
</dbReference>
<sequence>MNNFSYFVEKINLYKKQIVQLVKFSIVGVINTAVDFAVFFLFYFVFHISYSLSQVFGYTSGMINSFIMNKKWTFEDKTTGKVIITKLLKFVITNLVSLGSSIVVLKLSKTYLSNSILIAKVLATLCAQMINYLSYKYWVFNKF</sequence>
<organism evidence="8 9">
    <name type="scientific">Caldicellulosiruptor changbaiensis</name>
    <dbReference type="NCBI Taxonomy" id="1222016"/>
    <lineage>
        <taxon>Bacteria</taxon>
        <taxon>Bacillati</taxon>
        <taxon>Bacillota</taxon>
        <taxon>Bacillota incertae sedis</taxon>
        <taxon>Caldicellulosiruptorales</taxon>
        <taxon>Caldicellulosiruptoraceae</taxon>
        <taxon>Caldicellulosiruptor</taxon>
    </lineage>
</organism>
<evidence type="ECO:0000256" key="6">
    <source>
        <dbReference type="SAM" id="Phobius"/>
    </source>
</evidence>
<keyword evidence="4 6" id="KW-1133">Transmembrane helix</keyword>
<keyword evidence="3 6" id="KW-0812">Transmembrane</keyword>
<dbReference type="PANTHER" id="PTHR38459:SF1">
    <property type="entry name" value="PROPHAGE BACTOPRENOL-LINKED GLUCOSE TRANSLOCASE HOMOLOG"/>
    <property type="match status" value="1"/>
</dbReference>
<keyword evidence="5 6" id="KW-0472">Membrane</keyword>
<dbReference type="EMBL" id="CP034791">
    <property type="protein sequence ID" value="AZT89435.1"/>
    <property type="molecule type" value="Genomic_DNA"/>
</dbReference>
<feature type="domain" description="GtrA/DPMS transmembrane" evidence="7">
    <location>
        <begin position="23"/>
        <end position="140"/>
    </location>
</feature>
<dbReference type="GO" id="GO:0000271">
    <property type="term" value="P:polysaccharide biosynthetic process"/>
    <property type="evidence" value="ECO:0007669"/>
    <property type="project" value="InterPro"/>
</dbReference>